<dbReference type="Gene3D" id="1.10.40.30">
    <property type="entry name" value="Fumarase/aspartase (C-terminal domain)"/>
    <property type="match status" value="1"/>
</dbReference>
<dbReference type="NCBIfam" id="NF006764">
    <property type="entry name" value="PRK09285.1"/>
    <property type="match status" value="1"/>
</dbReference>
<dbReference type="AlphaFoldDB" id="A0A4U5J888"/>
<feature type="domain" description="Adenylosuccinate lyase PurB C-terminal" evidence="13">
    <location>
        <begin position="336"/>
        <end position="450"/>
    </location>
</feature>
<reference evidence="14 15" key="1">
    <citation type="submission" date="2019-04" db="EMBL/GenBank/DDBJ databases">
        <title>Natronomonas sp. F20-122 a newhaloarchaeon isolated from a saline saltern of Isla Bacuta, Huelva, Spain.</title>
        <authorList>
            <person name="Duran-Viseras A."/>
            <person name="Sanchez-Porro C."/>
            <person name="Ventosa A."/>
        </authorList>
    </citation>
    <scope>NUCLEOTIDE SEQUENCE [LARGE SCALE GENOMIC DNA]</scope>
    <source>
        <strain evidence="14 15">F20-122</strain>
    </source>
</reference>
<evidence type="ECO:0000259" key="13">
    <source>
        <dbReference type="Pfam" id="PF08328"/>
    </source>
</evidence>
<dbReference type="InterPro" id="IPR000362">
    <property type="entry name" value="Fumarate_lyase_fam"/>
</dbReference>
<protein>
    <recommendedName>
        <fullName evidence="6 10">Adenylosuccinate lyase</fullName>
        <shortName evidence="11">ASL</shortName>
        <ecNumber evidence="5 10">4.3.2.2</ecNumber>
    </recommendedName>
    <alternativeName>
        <fullName evidence="9 11">Adenylosuccinase</fullName>
    </alternativeName>
</protein>
<dbReference type="UniPathway" id="UPA00075">
    <property type="reaction ID" value="UER00336"/>
</dbReference>
<dbReference type="GO" id="GO:0006189">
    <property type="term" value="P:'de novo' IMP biosynthetic process"/>
    <property type="evidence" value="ECO:0007669"/>
    <property type="project" value="UniProtKB-UniPathway"/>
</dbReference>
<comment type="pathway">
    <text evidence="2 11">Purine metabolism; AMP biosynthesis via de novo pathway; AMP from IMP: step 2/2.</text>
</comment>
<gene>
    <name evidence="14" type="primary">purB</name>
    <name evidence="14" type="ORF">DM868_13630</name>
</gene>
<proteinExistence type="inferred from homology"/>
<dbReference type="InterPro" id="IPR047136">
    <property type="entry name" value="PurB_bact"/>
</dbReference>
<dbReference type="SUPFAM" id="SSF48557">
    <property type="entry name" value="L-aspartase-like"/>
    <property type="match status" value="1"/>
</dbReference>
<name>A0A4U5J888_9EURY</name>
<dbReference type="InterPro" id="IPR004769">
    <property type="entry name" value="Pur_lyase"/>
</dbReference>
<comment type="similarity">
    <text evidence="3 11">Belongs to the lyase 1 family. Adenylosuccinate lyase subfamily.</text>
</comment>
<organism evidence="14 15">
    <name type="scientific">Natronomonas salsuginis</name>
    <dbReference type="NCBI Taxonomy" id="2217661"/>
    <lineage>
        <taxon>Archaea</taxon>
        <taxon>Methanobacteriati</taxon>
        <taxon>Methanobacteriota</taxon>
        <taxon>Stenosarchaea group</taxon>
        <taxon>Halobacteria</taxon>
        <taxon>Halobacteriales</taxon>
        <taxon>Natronomonadaceae</taxon>
        <taxon>Natronomonas</taxon>
    </lineage>
</organism>
<dbReference type="EC" id="4.3.2.2" evidence="5 10"/>
<feature type="domain" description="Fumarate lyase N-terminal" evidence="12">
    <location>
        <begin position="19"/>
        <end position="319"/>
    </location>
</feature>
<evidence type="ECO:0000313" key="14">
    <source>
        <dbReference type="EMBL" id="TKR24645.1"/>
    </source>
</evidence>
<dbReference type="InterPro" id="IPR008948">
    <property type="entry name" value="L-Aspartase-like"/>
</dbReference>
<dbReference type="Gene3D" id="1.10.275.10">
    <property type="entry name" value="Fumarase/aspartase (N-terminal domain)"/>
    <property type="match status" value="1"/>
</dbReference>
<comment type="subunit">
    <text evidence="4">Homotetramer. Residues from neighboring subunits contribute catalytic and substrate-binding residues to each active site.</text>
</comment>
<evidence type="ECO:0000256" key="4">
    <source>
        <dbReference type="ARBA" id="ARBA00011668"/>
    </source>
</evidence>
<sequence>MTDRGPLHAVSPLDGRYARYTEPLTEYASEAALMRARVHVEVEYLLALADLDATPLELDEATRSALRGLYTDFDTDDADVIKGLETEGHAGYTATNHDVKAVEYFVRLHLPDEESQGPWVHFGLTSEDVNNLAHRLLLKPAVDEVLVPTIRDLRDDLAADAREYRTLPMLARTHGQPATPTTYGKELAVYAARLGRALGRLDAANDELSGKLAGASGTYAAHRAAYPGVDWRAFSRAFVESLGLEHVPLSTQVNPCDDLAAVFDALRGVNNVLRDLDLDVWLYVSDRYLGQEAVEGETGSSTMPHKVNPIDFENSEGNLTKANSDLTFLADYVTTSRLQRDLSDSTVKRNVGAALAHCLIGYEKTANGLSKVTPNETVMREELQANPEVIGEAVQTILRREGDTDAYERIKALTRGQRATLEDFRDLFDDLDVDESVREELHALTPAGYTGYGDELVDEL</sequence>
<dbReference type="UniPathway" id="UPA00074">
    <property type="reaction ID" value="UER00132"/>
</dbReference>
<evidence type="ECO:0000256" key="8">
    <source>
        <dbReference type="ARBA" id="ARBA00023239"/>
    </source>
</evidence>
<evidence type="ECO:0000256" key="10">
    <source>
        <dbReference type="NCBIfam" id="TIGR00928"/>
    </source>
</evidence>
<dbReference type="OrthoDB" id="7033at2157"/>
<keyword evidence="15" id="KW-1185">Reference proteome</keyword>
<dbReference type="EMBL" id="QKNX01000007">
    <property type="protein sequence ID" value="TKR24645.1"/>
    <property type="molecule type" value="Genomic_DNA"/>
</dbReference>
<dbReference type="RefSeq" id="WP_137277390.1">
    <property type="nucleotide sequence ID" value="NZ_QKNX01000007.1"/>
</dbReference>
<evidence type="ECO:0000256" key="7">
    <source>
        <dbReference type="ARBA" id="ARBA00022755"/>
    </source>
</evidence>
<comment type="caution">
    <text evidence="14">The sequence shown here is derived from an EMBL/GenBank/DDBJ whole genome shotgun (WGS) entry which is preliminary data.</text>
</comment>
<evidence type="ECO:0000256" key="9">
    <source>
        <dbReference type="ARBA" id="ARBA00030717"/>
    </source>
</evidence>
<dbReference type="Pfam" id="PF00206">
    <property type="entry name" value="Lyase_1"/>
    <property type="match status" value="1"/>
</dbReference>
<comment type="catalytic activity">
    <reaction evidence="11">
        <text>(2S)-2-[5-amino-1-(5-phospho-beta-D-ribosyl)imidazole-4-carboxamido]succinate = 5-amino-1-(5-phospho-beta-D-ribosyl)imidazole-4-carboxamide + fumarate</text>
        <dbReference type="Rhea" id="RHEA:23920"/>
        <dbReference type="ChEBI" id="CHEBI:29806"/>
        <dbReference type="ChEBI" id="CHEBI:58443"/>
        <dbReference type="ChEBI" id="CHEBI:58475"/>
        <dbReference type="EC" id="4.3.2.2"/>
    </reaction>
</comment>
<dbReference type="InterPro" id="IPR024083">
    <property type="entry name" value="Fumarase/histidase_N"/>
</dbReference>
<dbReference type="Pfam" id="PF08328">
    <property type="entry name" value="ASL_C"/>
    <property type="match status" value="1"/>
</dbReference>
<comment type="catalytic activity">
    <reaction evidence="11">
        <text>N(6)-(1,2-dicarboxyethyl)-AMP = fumarate + AMP</text>
        <dbReference type="Rhea" id="RHEA:16853"/>
        <dbReference type="ChEBI" id="CHEBI:29806"/>
        <dbReference type="ChEBI" id="CHEBI:57567"/>
        <dbReference type="ChEBI" id="CHEBI:456215"/>
        <dbReference type="EC" id="4.3.2.2"/>
    </reaction>
</comment>
<dbReference type="PANTHER" id="PTHR43411">
    <property type="entry name" value="ADENYLOSUCCINATE LYASE"/>
    <property type="match status" value="1"/>
</dbReference>
<dbReference type="InterPro" id="IPR013539">
    <property type="entry name" value="PurB_C"/>
</dbReference>
<evidence type="ECO:0000313" key="15">
    <source>
        <dbReference type="Proteomes" id="UP000308037"/>
    </source>
</evidence>
<dbReference type="PANTHER" id="PTHR43411:SF1">
    <property type="entry name" value="ADENYLOSUCCINATE LYASE"/>
    <property type="match status" value="1"/>
</dbReference>
<dbReference type="GO" id="GO:0004018">
    <property type="term" value="F:N6-(1,2-dicarboxyethyl)AMP AMP-lyase (fumarate-forming) activity"/>
    <property type="evidence" value="ECO:0007669"/>
    <property type="project" value="UniProtKB-UniRule"/>
</dbReference>
<dbReference type="PRINTS" id="PR00149">
    <property type="entry name" value="FUMRATELYASE"/>
</dbReference>
<dbReference type="Gene3D" id="1.20.200.10">
    <property type="entry name" value="Fumarase/aspartase (Central domain)"/>
    <property type="match status" value="1"/>
</dbReference>
<dbReference type="InterPro" id="IPR020557">
    <property type="entry name" value="Fumarate_lyase_CS"/>
</dbReference>
<keyword evidence="7 11" id="KW-0658">Purine biosynthesis</keyword>
<dbReference type="GO" id="GO:0070626">
    <property type="term" value="F:(S)-2-(5-amino-1-(5-phospho-D-ribosyl)imidazole-4-carboxamido) succinate lyase (fumarate-forming) activity"/>
    <property type="evidence" value="ECO:0007669"/>
    <property type="project" value="RHEA"/>
</dbReference>
<evidence type="ECO:0000256" key="5">
    <source>
        <dbReference type="ARBA" id="ARBA00012339"/>
    </source>
</evidence>
<comment type="pathway">
    <text evidence="1 11">Purine metabolism; IMP biosynthesis via de novo pathway; 5-amino-1-(5-phospho-D-ribosyl)imidazole-4-carboxamide from 5-amino-1-(5-phospho-D-ribosyl)imidazole-4-carboxylate: step 2/2.</text>
</comment>
<evidence type="ECO:0000259" key="12">
    <source>
        <dbReference type="Pfam" id="PF00206"/>
    </source>
</evidence>
<accession>A0A4U5J888</accession>
<dbReference type="GO" id="GO:0044208">
    <property type="term" value="P:'de novo' AMP biosynthetic process"/>
    <property type="evidence" value="ECO:0007669"/>
    <property type="project" value="UniProtKB-UniPathway"/>
</dbReference>
<dbReference type="InterPro" id="IPR022761">
    <property type="entry name" value="Fumarate_lyase_N"/>
</dbReference>
<dbReference type="Proteomes" id="UP000308037">
    <property type="component" value="Unassembled WGS sequence"/>
</dbReference>
<dbReference type="PROSITE" id="PS00163">
    <property type="entry name" value="FUMARATE_LYASES"/>
    <property type="match status" value="1"/>
</dbReference>
<evidence type="ECO:0000256" key="6">
    <source>
        <dbReference type="ARBA" id="ARBA00017058"/>
    </source>
</evidence>
<evidence type="ECO:0000256" key="3">
    <source>
        <dbReference type="ARBA" id="ARBA00008273"/>
    </source>
</evidence>
<evidence type="ECO:0000256" key="2">
    <source>
        <dbReference type="ARBA" id="ARBA00004734"/>
    </source>
</evidence>
<keyword evidence="8 11" id="KW-0456">Lyase</keyword>
<dbReference type="NCBIfam" id="TIGR00928">
    <property type="entry name" value="purB"/>
    <property type="match status" value="1"/>
</dbReference>
<evidence type="ECO:0000256" key="1">
    <source>
        <dbReference type="ARBA" id="ARBA00004706"/>
    </source>
</evidence>
<evidence type="ECO:0000256" key="11">
    <source>
        <dbReference type="RuleBase" id="RU361172"/>
    </source>
</evidence>